<feature type="transmembrane region" description="Helical" evidence="10">
    <location>
        <begin position="111"/>
        <end position="129"/>
    </location>
</feature>
<dbReference type="InterPro" id="IPR038354">
    <property type="entry name" value="VKOR_sf"/>
</dbReference>
<dbReference type="AlphaFoldDB" id="A0A1H1RS88"/>
<dbReference type="Gene3D" id="1.20.1440.130">
    <property type="entry name" value="VKOR domain"/>
    <property type="match status" value="1"/>
</dbReference>
<dbReference type="Pfam" id="PF07884">
    <property type="entry name" value="VKOR"/>
    <property type="match status" value="1"/>
</dbReference>
<dbReference type="GO" id="GO:0016020">
    <property type="term" value="C:membrane"/>
    <property type="evidence" value="ECO:0007669"/>
    <property type="project" value="UniProtKB-SubCell"/>
</dbReference>
<feature type="transmembrane region" description="Helical" evidence="10">
    <location>
        <begin position="181"/>
        <end position="205"/>
    </location>
</feature>
<evidence type="ECO:0000256" key="6">
    <source>
        <dbReference type="ARBA" id="ARBA00023002"/>
    </source>
</evidence>
<dbReference type="GO" id="GO:0048038">
    <property type="term" value="F:quinone binding"/>
    <property type="evidence" value="ECO:0007669"/>
    <property type="project" value="UniProtKB-KW"/>
</dbReference>
<keyword evidence="6" id="KW-0560">Oxidoreductase</keyword>
<dbReference type="Proteomes" id="UP000185663">
    <property type="component" value="Chromosome I"/>
</dbReference>
<evidence type="ECO:0000313" key="12">
    <source>
        <dbReference type="EMBL" id="SDS38605.1"/>
    </source>
</evidence>
<evidence type="ECO:0000256" key="3">
    <source>
        <dbReference type="ARBA" id="ARBA00022692"/>
    </source>
</evidence>
<evidence type="ECO:0000256" key="4">
    <source>
        <dbReference type="ARBA" id="ARBA00022719"/>
    </source>
</evidence>
<gene>
    <name evidence="12" type="ORF">SAMN04489860_1434</name>
</gene>
<evidence type="ECO:0000256" key="5">
    <source>
        <dbReference type="ARBA" id="ARBA00022989"/>
    </source>
</evidence>
<organism evidence="12 13">
    <name type="scientific">Paraoerskovia marina</name>
    <dbReference type="NCBI Taxonomy" id="545619"/>
    <lineage>
        <taxon>Bacteria</taxon>
        <taxon>Bacillati</taxon>
        <taxon>Actinomycetota</taxon>
        <taxon>Actinomycetes</taxon>
        <taxon>Micrococcales</taxon>
        <taxon>Cellulomonadaceae</taxon>
        <taxon>Paraoerskovia</taxon>
    </lineage>
</organism>
<proteinExistence type="inferred from homology"/>
<comment type="subcellular location">
    <subcellularLocation>
        <location evidence="1">Membrane</location>
        <topology evidence="1">Multi-pass membrane protein</topology>
    </subcellularLocation>
</comment>
<sequence>MSDDTQIDESAASGSRLSTRVWAWTLLVGGLIGFYASFELTIERIRTLEDPSYVPSCDLSAWATCGPAMGSWQGSLLGFPNPLVGIAAFAVVVTTAVVVLTGATVPRWYRLALLVGATVGLGFVVFAIWTSLYVLGALCPWCMVVWAVTIPIFWLHLVYCVQERDLSVGEGLRRALVQNRWVGLALLYVAVLLWVMITMGDVIVASF</sequence>
<dbReference type="RefSeq" id="WP_157270368.1">
    <property type="nucleotide sequence ID" value="NZ_LT629776.1"/>
</dbReference>
<keyword evidence="9" id="KW-0676">Redox-active center</keyword>
<dbReference type="InterPro" id="IPR012932">
    <property type="entry name" value="VKOR"/>
</dbReference>
<evidence type="ECO:0000256" key="9">
    <source>
        <dbReference type="ARBA" id="ARBA00023284"/>
    </source>
</evidence>
<protein>
    <submittedName>
        <fullName evidence="12">Uncharacterized membrane protein</fullName>
    </submittedName>
</protein>
<evidence type="ECO:0000256" key="8">
    <source>
        <dbReference type="ARBA" id="ARBA00023157"/>
    </source>
</evidence>
<feature type="transmembrane region" description="Helical" evidence="10">
    <location>
        <begin position="135"/>
        <end position="160"/>
    </location>
</feature>
<feature type="transmembrane region" description="Helical" evidence="10">
    <location>
        <begin position="83"/>
        <end position="104"/>
    </location>
</feature>
<feature type="domain" description="Vitamin K epoxide reductase" evidence="11">
    <location>
        <begin position="19"/>
        <end position="160"/>
    </location>
</feature>
<evidence type="ECO:0000256" key="1">
    <source>
        <dbReference type="ARBA" id="ARBA00004141"/>
    </source>
</evidence>
<keyword evidence="4" id="KW-0874">Quinone</keyword>
<evidence type="ECO:0000256" key="7">
    <source>
        <dbReference type="ARBA" id="ARBA00023136"/>
    </source>
</evidence>
<comment type="similarity">
    <text evidence="2">Belongs to the VKOR family.</text>
</comment>
<dbReference type="InterPro" id="IPR041714">
    <property type="entry name" value="VKOR_Actinobacteria"/>
</dbReference>
<dbReference type="EMBL" id="LT629776">
    <property type="protein sequence ID" value="SDS38605.1"/>
    <property type="molecule type" value="Genomic_DNA"/>
</dbReference>
<evidence type="ECO:0000259" key="11">
    <source>
        <dbReference type="SMART" id="SM00756"/>
    </source>
</evidence>
<reference evidence="12 13" key="1">
    <citation type="submission" date="2016-10" db="EMBL/GenBank/DDBJ databases">
        <authorList>
            <person name="de Groot N.N."/>
        </authorList>
    </citation>
    <scope>NUCLEOTIDE SEQUENCE [LARGE SCALE GENOMIC DNA]</scope>
    <source>
        <strain evidence="12 13">DSM 22126</strain>
    </source>
</reference>
<keyword evidence="13" id="KW-1185">Reference proteome</keyword>
<dbReference type="OrthoDB" id="9783799at2"/>
<name>A0A1H1RS88_9CELL</name>
<keyword evidence="5 10" id="KW-1133">Transmembrane helix</keyword>
<evidence type="ECO:0000256" key="2">
    <source>
        <dbReference type="ARBA" id="ARBA00006214"/>
    </source>
</evidence>
<evidence type="ECO:0000256" key="10">
    <source>
        <dbReference type="SAM" id="Phobius"/>
    </source>
</evidence>
<dbReference type="SMART" id="SM00756">
    <property type="entry name" value="VKc"/>
    <property type="match status" value="1"/>
</dbReference>
<keyword evidence="8" id="KW-1015">Disulfide bond</keyword>
<evidence type="ECO:0000313" key="13">
    <source>
        <dbReference type="Proteomes" id="UP000185663"/>
    </source>
</evidence>
<accession>A0A1H1RS88</accession>
<feature type="transmembrane region" description="Helical" evidence="10">
    <location>
        <begin position="21"/>
        <end position="38"/>
    </location>
</feature>
<keyword evidence="7 10" id="KW-0472">Membrane</keyword>
<dbReference type="CDD" id="cd12922">
    <property type="entry name" value="VKOR_5"/>
    <property type="match status" value="1"/>
</dbReference>
<dbReference type="STRING" id="545619.SAMN04489860_1434"/>
<dbReference type="eggNOG" id="COG4243">
    <property type="taxonomic scope" value="Bacteria"/>
</dbReference>
<keyword evidence="3 10" id="KW-0812">Transmembrane</keyword>
<dbReference type="GO" id="GO:0016491">
    <property type="term" value="F:oxidoreductase activity"/>
    <property type="evidence" value="ECO:0007669"/>
    <property type="project" value="UniProtKB-KW"/>
</dbReference>